<keyword evidence="3" id="KW-1185">Reference proteome</keyword>
<evidence type="ECO:0000259" key="1">
    <source>
        <dbReference type="Pfam" id="PF12680"/>
    </source>
</evidence>
<feature type="domain" description="SnoaL-like" evidence="1">
    <location>
        <begin position="29"/>
        <end position="128"/>
    </location>
</feature>
<dbReference type="SUPFAM" id="SSF54427">
    <property type="entry name" value="NTF2-like"/>
    <property type="match status" value="1"/>
</dbReference>
<dbReference type="InterPro" id="IPR008317">
    <property type="entry name" value="UCP030561"/>
</dbReference>
<reference evidence="2 3" key="1">
    <citation type="journal article" date="2014" name="Int. J. Syst. Evol. Microbiol.">
        <title>Complete genome sequence of Corynebacterium casei LMG S-19264T (=DSM 44701T), isolated from a smear-ripened cheese.</title>
        <authorList>
            <consortium name="US DOE Joint Genome Institute (JGI-PGF)"/>
            <person name="Walter F."/>
            <person name="Albersmeier A."/>
            <person name="Kalinowski J."/>
            <person name="Ruckert C."/>
        </authorList>
    </citation>
    <scope>NUCLEOTIDE SEQUENCE [LARGE SCALE GENOMIC DNA]</scope>
    <source>
        <strain evidence="2 3">CGMCC 1.12925</strain>
    </source>
</reference>
<dbReference type="Gene3D" id="3.10.450.50">
    <property type="match status" value="1"/>
</dbReference>
<dbReference type="PIRSF" id="PIRSF030561">
    <property type="entry name" value="UCP030561"/>
    <property type="match status" value="1"/>
</dbReference>
<protein>
    <recommendedName>
        <fullName evidence="1">SnoaL-like domain-containing protein</fullName>
    </recommendedName>
</protein>
<dbReference type="InterPro" id="IPR037401">
    <property type="entry name" value="SnoaL-like"/>
</dbReference>
<organism evidence="2 3">
    <name type="scientific">Psychroflexus salis</name>
    <dbReference type="NCBI Taxonomy" id="1526574"/>
    <lineage>
        <taxon>Bacteria</taxon>
        <taxon>Pseudomonadati</taxon>
        <taxon>Bacteroidota</taxon>
        <taxon>Flavobacteriia</taxon>
        <taxon>Flavobacteriales</taxon>
        <taxon>Flavobacteriaceae</taxon>
        <taxon>Psychroflexus</taxon>
    </lineage>
</organism>
<accession>A0A917A029</accession>
<comment type="caution">
    <text evidence="2">The sequence shown here is derived from an EMBL/GenBank/DDBJ whole genome shotgun (WGS) entry which is preliminary data.</text>
</comment>
<dbReference type="Pfam" id="PF12680">
    <property type="entry name" value="SnoaL_2"/>
    <property type="match status" value="1"/>
</dbReference>
<dbReference type="AlphaFoldDB" id="A0A917A029"/>
<evidence type="ECO:0000313" key="2">
    <source>
        <dbReference type="EMBL" id="GGE20981.1"/>
    </source>
</evidence>
<gene>
    <name evidence="2" type="ORF">GCM10010831_22560</name>
</gene>
<name>A0A917A029_9FLAO</name>
<dbReference type="Proteomes" id="UP000599688">
    <property type="component" value="Unassembled WGS sequence"/>
</dbReference>
<proteinExistence type="predicted"/>
<dbReference type="RefSeq" id="WP_229737238.1">
    <property type="nucleotide sequence ID" value="NZ_BMGL01000013.1"/>
</dbReference>
<evidence type="ECO:0000313" key="3">
    <source>
        <dbReference type="Proteomes" id="UP000599688"/>
    </source>
</evidence>
<dbReference type="EMBL" id="BMGL01000013">
    <property type="protein sequence ID" value="GGE20981.1"/>
    <property type="molecule type" value="Genomic_DNA"/>
</dbReference>
<sequence length="135" mass="15278">MRNFLIVFILFFSINISAQRLEDMAIKVVQEQLDAYNAKDIDAFMNVFSADAAIYNFGDEKALAKGAEEVRAVYTKLFINSPNLHSLVINRSVIGNKVIDYELISGRQNSDKLLKLIAIYEVNNGLIIKATFLRE</sequence>
<dbReference type="InterPro" id="IPR032710">
    <property type="entry name" value="NTF2-like_dom_sf"/>
</dbReference>